<proteinExistence type="predicted"/>
<dbReference type="WBParaSite" id="HCON_00015330-00001">
    <property type="protein sequence ID" value="HCON_00015330-00001"/>
    <property type="gene ID" value="HCON_00015330"/>
</dbReference>
<evidence type="ECO:0000313" key="1">
    <source>
        <dbReference type="Proteomes" id="UP000025227"/>
    </source>
</evidence>
<evidence type="ECO:0000313" key="2">
    <source>
        <dbReference type="WBParaSite" id="HCON_00015330-00001"/>
    </source>
</evidence>
<protein>
    <submittedName>
        <fullName evidence="2">Kinesin motor domain-containing protein</fullName>
    </submittedName>
</protein>
<sequence length="100" mass="11581">NVINYLESSNEVTRPMMFYHYLDYLDELTGKKGVHIAFGRASGGSTNEFFETADHFKSSSYQHNGDRNKQSSRENDVEVFDYEYFHHHHVSTNDNLGVLS</sequence>
<keyword evidence="1" id="KW-1185">Reference proteome</keyword>
<reference evidence="2" key="1">
    <citation type="submission" date="2020-12" db="UniProtKB">
        <authorList>
            <consortium name="WormBaseParasite"/>
        </authorList>
    </citation>
    <scope>IDENTIFICATION</scope>
    <source>
        <strain evidence="2">MHco3</strain>
    </source>
</reference>
<organism evidence="1 2">
    <name type="scientific">Haemonchus contortus</name>
    <name type="common">Barber pole worm</name>
    <dbReference type="NCBI Taxonomy" id="6289"/>
    <lineage>
        <taxon>Eukaryota</taxon>
        <taxon>Metazoa</taxon>
        <taxon>Ecdysozoa</taxon>
        <taxon>Nematoda</taxon>
        <taxon>Chromadorea</taxon>
        <taxon>Rhabditida</taxon>
        <taxon>Rhabditina</taxon>
        <taxon>Rhabditomorpha</taxon>
        <taxon>Strongyloidea</taxon>
        <taxon>Trichostrongylidae</taxon>
        <taxon>Haemonchus</taxon>
    </lineage>
</organism>
<accession>A0A7I5E5R8</accession>
<name>A0A7I5E5R8_HAECO</name>
<dbReference type="AlphaFoldDB" id="A0A7I5E5R8"/>
<dbReference type="Proteomes" id="UP000025227">
    <property type="component" value="Unplaced"/>
</dbReference>